<dbReference type="InterPro" id="IPR050266">
    <property type="entry name" value="AB_hydrolase_sf"/>
</dbReference>
<dbReference type="InterPro" id="IPR029058">
    <property type="entry name" value="AB_hydrolase_fold"/>
</dbReference>
<protein>
    <submittedName>
        <fullName evidence="2">Pimeloyl-ACP methyl ester carboxylesterase</fullName>
    </submittedName>
</protein>
<dbReference type="OrthoDB" id="9785847at2"/>
<sequence length="286" mass="32864">MAFWKDLKYKILTKGFGLYINSLHYLNAKFASEIAYTLFSVPRDGVLKSLPTFLGSSSMKKLKQGSHNIQTYEWFGEKETILLIHGWESNANRWQGVIHFLKKLNYRIIALDAPGQGLSDGKEFNAVLYSKFVHVVCNHFKPDFLIGHSLGGMTMLYYMSVYQPNFVKKIVSLGAPNRFLRITDNYKKLISLSQKSYQGFLKEFSKRFAINPNEFNSSSFINSIKIPIGIIHDKTDKVVPYTDALEILEKHPNLPLFTTSNLGHSLYNEIVNEQMVYFLENNCFKS</sequence>
<accession>A0A1H6IYB1</accession>
<dbReference type="AlphaFoldDB" id="A0A1H6IYB1"/>
<keyword evidence="3" id="KW-1185">Reference proteome</keyword>
<gene>
    <name evidence="2" type="ORF">SAMN02927937_00127</name>
</gene>
<dbReference type="GO" id="GO:0016020">
    <property type="term" value="C:membrane"/>
    <property type="evidence" value="ECO:0007669"/>
    <property type="project" value="TreeGrafter"/>
</dbReference>
<name>A0A1H6IYB1_9FLAO</name>
<evidence type="ECO:0000313" key="2">
    <source>
        <dbReference type="EMBL" id="SEH54673.1"/>
    </source>
</evidence>
<dbReference type="EMBL" id="FNXE01000001">
    <property type="protein sequence ID" value="SEH54673.1"/>
    <property type="molecule type" value="Genomic_DNA"/>
</dbReference>
<dbReference type="PANTHER" id="PTHR43798">
    <property type="entry name" value="MONOACYLGLYCEROL LIPASE"/>
    <property type="match status" value="1"/>
</dbReference>
<organism evidence="2 3">
    <name type="scientific">Paenimyroides marinum</name>
    <dbReference type="NCBI Taxonomy" id="1159016"/>
    <lineage>
        <taxon>Bacteria</taxon>
        <taxon>Pseudomonadati</taxon>
        <taxon>Bacteroidota</taxon>
        <taxon>Flavobacteriia</taxon>
        <taxon>Flavobacteriales</taxon>
        <taxon>Flavobacteriaceae</taxon>
        <taxon>Paenimyroides</taxon>
    </lineage>
</organism>
<proteinExistence type="predicted"/>
<evidence type="ECO:0000313" key="3">
    <source>
        <dbReference type="Proteomes" id="UP000199634"/>
    </source>
</evidence>
<dbReference type="RefSeq" id="WP_091095272.1">
    <property type="nucleotide sequence ID" value="NZ_FNXE01000001.1"/>
</dbReference>
<dbReference type="Pfam" id="PF00561">
    <property type="entry name" value="Abhydrolase_1"/>
    <property type="match status" value="1"/>
</dbReference>
<feature type="domain" description="AB hydrolase-1" evidence="1">
    <location>
        <begin position="80"/>
        <end position="204"/>
    </location>
</feature>
<evidence type="ECO:0000259" key="1">
    <source>
        <dbReference type="Pfam" id="PF00561"/>
    </source>
</evidence>
<dbReference type="InterPro" id="IPR000073">
    <property type="entry name" value="AB_hydrolase_1"/>
</dbReference>
<reference evidence="3" key="1">
    <citation type="submission" date="2016-10" db="EMBL/GenBank/DDBJ databases">
        <authorList>
            <person name="Varghese N."/>
            <person name="Submissions S."/>
        </authorList>
    </citation>
    <scope>NUCLEOTIDE SEQUENCE [LARGE SCALE GENOMIC DNA]</scope>
    <source>
        <strain evidence="3">CGMCC 1.10825</strain>
    </source>
</reference>
<dbReference type="STRING" id="1159016.SAMN02927937_00127"/>
<dbReference type="Gene3D" id="3.40.50.1820">
    <property type="entry name" value="alpha/beta hydrolase"/>
    <property type="match status" value="1"/>
</dbReference>
<dbReference type="Proteomes" id="UP000199634">
    <property type="component" value="Unassembled WGS sequence"/>
</dbReference>
<dbReference type="SUPFAM" id="SSF53474">
    <property type="entry name" value="alpha/beta-Hydrolases"/>
    <property type="match status" value="1"/>
</dbReference>
<dbReference type="PANTHER" id="PTHR43798:SF33">
    <property type="entry name" value="HYDROLASE, PUTATIVE (AFU_ORTHOLOGUE AFUA_2G14860)-RELATED"/>
    <property type="match status" value="1"/>
</dbReference>